<evidence type="ECO:0000313" key="8">
    <source>
        <dbReference type="Proteomes" id="UP000694866"/>
    </source>
</evidence>
<gene>
    <name evidence="9" type="primary">LOC105266217</name>
</gene>
<evidence type="ECO:0000259" key="7">
    <source>
        <dbReference type="PROSITE" id="PS50908"/>
    </source>
</evidence>
<evidence type="ECO:0000256" key="6">
    <source>
        <dbReference type="ARBA" id="ARBA00023016"/>
    </source>
</evidence>
<proteinExistence type="inferred from homology"/>
<dbReference type="PROSITE" id="PS50908">
    <property type="entry name" value="RWD"/>
    <property type="match status" value="1"/>
</dbReference>
<keyword evidence="4" id="KW-0678">Repressor</keyword>
<keyword evidence="8" id="KW-1185">Reference proteome</keyword>
<comment type="similarity">
    <text evidence="2">Belongs to the IMPACT family.</text>
</comment>
<dbReference type="InterPro" id="IPR020568">
    <property type="entry name" value="Ribosomal_Su5_D2-typ_SF"/>
</dbReference>
<organism evidence="8 9">
    <name type="scientific">Fopius arisanus</name>
    <dbReference type="NCBI Taxonomy" id="64838"/>
    <lineage>
        <taxon>Eukaryota</taxon>
        <taxon>Metazoa</taxon>
        <taxon>Ecdysozoa</taxon>
        <taxon>Arthropoda</taxon>
        <taxon>Hexapoda</taxon>
        <taxon>Insecta</taxon>
        <taxon>Pterygota</taxon>
        <taxon>Neoptera</taxon>
        <taxon>Endopterygota</taxon>
        <taxon>Hymenoptera</taxon>
        <taxon>Apocrita</taxon>
        <taxon>Ichneumonoidea</taxon>
        <taxon>Braconidae</taxon>
        <taxon>Opiinae</taxon>
        <taxon>Fopius</taxon>
    </lineage>
</organism>
<dbReference type="GO" id="GO:0006446">
    <property type="term" value="P:regulation of translational initiation"/>
    <property type="evidence" value="ECO:0007669"/>
    <property type="project" value="TreeGrafter"/>
</dbReference>
<dbReference type="Gene3D" id="3.30.230.30">
    <property type="entry name" value="Impact, N-terminal domain"/>
    <property type="match status" value="1"/>
</dbReference>
<dbReference type="GO" id="GO:0140469">
    <property type="term" value="P:GCN2-mediated signaling"/>
    <property type="evidence" value="ECO:0007669"/>
    <property type="project" value="TreeGrafter"/>
</dbReference>
<keyword evidence="5" id="KW-0810">Translation regulation</keyword>
<dbReference type="InterPro" id="IPR006575">
    <property type="entry name" value="RWD_dom"/>
</dbReference>
<dbReference type="Pfam" id="PF01205">
    <property type="entry name" value="Impact_N"/>
    <property type="match status" value="1"/>
</dbReference>
<dbReference type="SUPFAM" id="SSF54211">
    <property type="entry name" value="Ribosomal protein S5 domain 2-like"/>
    <property type="match status" value="1"/>
</dbReference>
<dbReference type="InterPro" id="IPR036956">
    <property type="entry name" value="Impact_N_sf"/>
</dbReference>
<dbReference type="PANTHER" id="PTHR16301:SF25">
    <property type="entry name" value="PROTEIN IMPACT"/>
    <property type="match status" value="1"/>
</dbReference>
<dbReference type="CDD" id="cd23821">
    <property type="entry name" value="RWD_IMPACT"/>
    <property type="match status" value="1"/>
</dbReference>
<evidence type="ECO:0000256" key="4">
    <source>
        <dbReference type="ARBA" id="ARBA00022491"/>
    </source>
</evidence>
<dbReference type="GO" id="GO:0005737">
    <property type="term" value="C:cytoplasm"/>
    <property type="evidence" value="ECO:0007669"/>
    <property type="project" value="UniProtKB-SubCell"/>
</dbReference>
<evidence type="ECO:0000256" key="2">
    <source>
        <dbReference type="ARBA" id="ARBA00007665"/>
    </source>
</evidence>
<dbReference type="RefSeq" id="XP_011302484.1">
    <property type="nucleotide sequence ID" value="XM_011304182.1"/>
</dbReference>
<dbReference type="InterPro" id="IPR023582">
    <property type="entry name" value="Impact"/>
</dbReference>
<dbReference type="InterPro" id="IPR001498">
    <property type="entry name" value="Impact_N"/>
</dbReference>
<comment type="subcellular location">
    <subcellularLocation>
        <location evidence="1">Cytoplasm</location>
    </subcellularLocation>
</comment>
<keyword evidence="3" id="KW-0963">Cytoplasm</keyword>
<accession>A0A9R1T467</accession>
<evidence type="ECO:0000256" key="5">
    <source>
        <dbReference type="ARBA" id="ARBA00022845"/>
    </source>
</evidence>
<feature type="domain" description="RWD" evidence="7">
    <location>
        <begin position="9"/>
        <end position="107"/>
    </location>
</feature>
<dbReference type="KEGG" id="fas:105266217"/>
<dbReference type="SUPFAM" id="SSF54495">
    <property type="entry name" value="UBC-like"/>
    <property type="match status" value="1"/>
</dbReference>
<protein>
    <submittedName>
        <fullName evidence="9">Protein IMPACT-A-like</fullName>
    </submittedName>
</protein>
<name>A0A9R1T467_9HYME</name>
<dbReference type="Gene3D" id="3.10.110.10">
    <property type="entry name" value="Ubiquitin Conjugating Enzyme"/>
    <property type="match status" value="1"/>
</dbReference>
<dbReference type="AlphaFoldDB" id="A0A9R1T467"/>
<sequence>MDNLAQQVDEIEALVAIYGDELVVEDEENRAYSINVGDGEWTVRFYLKLPGDYPSNSPPVYEISAPHLRQEQKMRICRILDEVYLDYVGQNVIYQWVERIREELQNFKLQKEESHENDAEENDLEIELVSAPVEEECPEIYHGEVVVDRKSSFQGHTAKVTSIAQVKLVLRTLMENRKIDQATHNMYAYRIHQERTNNYLQDCEDDGENQAGGRLLHLLQILDTKNILVVVSRWYGGIHLGPDRFRHINNAARLVLESAGFISRHKDKK</sequence>
<dbReference type="GeneID" id="105266217"/>
<dbReference type="OrthoDB" id="69641at2759"/>
<dbReference type="InterPro" id="IPR016135">
    <property type="entry name" value="UBQ-conjugating_enzyme/RWD"/>
</dbReference>
<dbReference type="Proteomes" id="UP000694866">
    <property type="component" value="Unplaced"/>
</dbReference>
<reference evidence="9" key="1">
    <citation type="submission" date="2025-08" db="UniProtKB">
        <authorList>
            <consortium name="RefSeq"/>
        </authorList>
    </citation>
    <scope>IDENTIFICATION</scope>
    <source>
        <strain evidence="9">USDA-PBARC FA_bdor</strain>
        <tissue evidence="9">Whole organism</tissue>
    </source>
</reference>
<evidence type="ECO:0000313" key="9">
    <source>
        <dbReference type="RefSeq" id="XP_011302484.1"/>
    </source>
</evidence>
<evidence type="ECO:0000256" key="3">
    <source>
        <dbReference type="ARBA" id="ARBA00022490"/>
    </source>
</evidence>
<dbReference type="Pfam" id="PF05773">
    <property type="entry name" value="RWD"/>
    <property type="match status" value="1"/>
</dbReference>
<evidence type="ECO:0000256" key="1">
    <source>
        <dbReference type="ARBA" id="ARBA00004496"/>
    </source>
</evidence>
<dbReference type="PANTHER" id="PTHR16301">
    <property type="entry name" value="IMPACT-RELATED"/>
    <property type="match status" value="1"/>
</dbReference>
<dbReference type="SMART" id="SM00591">
    <property type="entry name" value="RWD"/>
    <property type="match status" value="1"/>
</dbReference>
<keyword evidence="6" id="KW-0346">Stress response</keyword>